<feature type="compositionally biased region" description="Basic and acidic residues" evidence="2">
    <location>
        <begin position="1"/>
        <end position="10"/>
    </location>
</feature>
<dbReference type="Proteomes" id="UP000664534">
    <property type="component" value="Unassembled WGS sequence"/>
</dbReference>
<keyword evidence="4" id="KW-1185">Reference proteome</keyword>
<organism evidence="3 4">
    <name type="scientific">Imshaugia aleurites</name>
    <dbReference type="NCBI Taxonomy" id="172621"/>
    <lineage>
        <taxon>Eukaryota</taxon>
        <taxon>Fungi</taxon>
        <taxon>Dikarya</taxon>
        <taxon>Ascomycota</taxon>
        <taxon>Pezizomycotina</taxon>
        <taxon>Lecanoromycetes</taxon>
        <taxon>OSLEUM clade</taxon>
        <taxon>Lecanoromycetidae</taxon>
        <taxon>Lecanorales</taxon>
        <taxon>Lecanorineae</taxon>
        <taxon>Parmeliaceae</taxon>
        <taxon>Imshaugia</taxon>
    </lineage>
</organism>
<feature type="compositionally biased region" description="Polar residues" evidence="2">
    <location>
        <begin position="212"/>
        <end position="221"/>
    </location>
</feature>
<feature type="region of interest" description="Disordered" evidence="2">
    <location>
        <begin position="335"/>
        <end position="379"/>
    </location>
</feature>
<sequence>MAPRASEEARSSASPEPLIDQQQTVLTLVKETTSSSSPATSIDQQQTASSPVEGITSSSSRTTSIDQQQTAGPRSAIEDQLQEKIIELEEYIGQLKSNDDPKREAVKHTLLEEDVIQLHKKILNLRVDLRLAREKQDALEKAMKEAVKNMSTVLDFANGGSGSATPELTTEPVLPDASLPSNLSKPTVEKPNSTPRVFQTGVAGSAGGFPSSYGTSQTNQHHASKPLFTGSTLGSTPSSSRPFAKTPAPAVGKGAGFPAGQQANKSAPSMFVDPKLKFQYDAGSNGRAFMNNPGFGNNQEQSLEEARLRHYGLDHANWPETLRNVREPTIKTLSDSASSFEGSFPEGKKRKIGEVGEEWERETLGTKDTGGSNGGRSFKSPKLIGDGLWLRYGREGN</sequence>
<reference evidence="3" key="1">
    <citation type="submission" date="2021-03" db="EMBL/GenBank/DDBJ databases">
        <authorList>
            <person name="Tagirdzhanova G."/>
        </authorList>
    </citation>
    <scope>NUCLEOTIDE SEQUENCE</scope>
</reference>
<feature type="compositionally biased region" description="Polar residues" evidence="2">
    <location>
        <begin position="20"/>
        <end position="50"/>
    </location>
</feature>
<name>A0A8H3J6Z9_9LECA</name>
<evidence type="ECO:0000256" key="2">
    <source>
        <dbReference type="SAM" id="MobiDB-lite"/>
    </source>
</evidence>
<proteinExistence type="predicted"/>
<evidence type="ECO:0000313" key="4">
    <source>
        <dbReference type="Proteomes" id="UP000664534"/>
    </source>
</evidence>
<comment type="caution">
    <text evidence="3">The sequence shown here is derived from an EMBL/GenBank/DDBJ whole genome shotgun (WGS) entry which is preliminary data.</text>
</comment>
<gene>
    <name evidence="3" type="ORF">IMSHALPRED_003109</name>
</gene>
<feature type="compositionally biased region" description="Polar residues" evidence="2">
    <location>
        <begin position="179"/>
        <end position="197"/>
    </location>
</feature>
<evidence type="ECO:0000313" key="3">
    <source>
        <dbReference type="EMBL" id="CAF9941947.1"/>
    </source>
</evidence>
<evidence type="ECO:0000256" key="1">
    <source>
        <dbReference type="SAM" id="Coils"/>
    </source>
</evidence>
<protein>
    <submittedName>
        <fullName evidence="3">Uncharacterized protein</fullName>
    </submittedName>
</protein>
<dbReference type="EMBL" id="CAJPDT010000162">
    <property type="protein sequence ID" value="CAF9941947.1"/>
    <property type="molecule type" value="Genomic_DNA"/>
</dbReference>
<keyword evidence="1" id="KW-0175">Coiled coil</keyword>
<feature type="compositionally biased region" description="Low complexity" evidence="2">
    <location>
        <begin position="229"/>
        <end position="240"/>
    </location>
</feature>
<feature type="region of interest" description="Disordered" evidence="2">
    <location>
        <begin position="161"/>
        <end position="249"/>
    </location>
</feature>
<accession>A0A8H3J6Z9</accession>
<feature type="region of interest" description="Disordered" evidence="2">
    <location>
        <begin position="1"/>
        <end position="78"/>
    </location>
</feature>
<dbReference type="AlphaFoldDB" id="A0A8H3J6Z9"/>
<feature type="coiled-coil region" evidence="1">
    <location>
        <begin position="122"/>
        <end position="149"/>
    </location>
</feature>